<dbReference type="EMBL" id="JAJOMB010000022">
    <property type="protein sequence ID" value="MCD5315500.1"/>
    <property type="molecule type" value="Genomic_DNA"/>
</dbReference>
<dbReference type="InterPro" id="IPR052018">
    <property type="entry name" value="PHP_domain"/>
</dbReference>
<dbReference type="PANTHER" id="PTHR42924">
    <property type="entry name" value="EXONUCLEASE"/>
    <property type="match status" value="1"/>
</dbReference>
<organism evidence="2 3">
    <name type="scientific">Kineosporia babensis</name>
    <dbReference type="NCBI Taxonomy" id="499548"/>
    <lineage>
        <taxon>Bacteria</taxon>
        <taxon>Bacillati</taxon>
        <taxon>Actinomycetota</taxon>
        <taxon>Actinomycetes</taxon>
        <taxon>Kineosporiales</taxon>
        <taxon>Kineosporiaceae</taxon>
        <taxon>Kineosporia</taxon>
    </lineage>
</organism>
<proteinExistence type="predicted"/>
<protein>
    <submittedName>
        <fullName evidence="2">PHP domain-containing protein</fullName>
    </submittedName>
</protein>
<name>A0A9X1NK13_9ACTN</name>
<dbReference type="Pfam" id="PF02811">
    <property type="entry name" value="PHP"/>
    <property type="match status" value="1"/>
</dbReference>
<evidence type="ECO:0000313" key="3">
    <source>
        <dbReference type="Proteomes" id="UP001138997"/>
    </source>
</evidence>
<dbReference type="Gene3D" id="3.20.20.140">
    <property type="entry name" value="Metal-dependent hydrolases"/>
    <property type="match status" value="1"/>
</dbReference>
<dbReference type="AlphaFoldDB" id="A0A9X1NK13"/>
<dbReference type="Proteomes" id="UP001138997">
    <property type="component" value="Unassembled WGS sequence"/>
</dbReference>
<dbReference type="SMART" id="SM00481">
    <property type="entry name" value="POLIIIAc"/>
    <property type="match status" value="1"/>
</dbReference>
<gene>
    <name evidence="2" type="ORF">LR394_31845</name>
</gene>
<comment type="caution">
    <text evidence="2">The sequence shown here is derived from an EMBL/GenBank/DDBJ whole genome shotgun (WGS) entry which is preliminary data.</text>
</comment>
<dbReference type="CDD" id="cd07438">
    <property type="entry name" value="PHP_HisPPase_AMP"/>
    <property type="match status" value="1"/>
</dbReference>
<dbReference type="Gene3D" id="1.10.150.650">
    <property type="match status" value="1"/>
</dbReference>
<feature type="domain" description="Polymerase/histidinol phosphatase N-terminal" evidence="1">
    <location>
        <begin position="3"/>
        <end position="68"/>
    </location>
</feature>
<dbReference type="InterPro" id="IPR004013">
    <property type="entry name" value="PHP_dom"/>
</dbReference>
<dbReference type="GO" id="GO:0035312">
    <property type="term" value="F:5'-3' DNA exonuclease activity"/>
    <property type="evidence" value="ECO:0007669"/>
    <property type="project" value="TreeGrafter"/>
</dbReference>
<accession>A0A9X1NK13</accession>
<dbReference type="RefSeq" id="WP_231448321.1">
    <property type="nucleotide sequence ID" value="NZ_JAJOMB010000022.1"/>
</dbReference>
<dbReference type="SUPFAM" id="SSF89550">
    <property type="entry name" value="PHP domain-like"/>
    <property type="match status" value="1"/>
</dbReference>
<sequence length="281" mass="29617">MRIDLHAHSSASDGTETPAGVMEAAAAAGLDVVALTDHDTTVGVPAAAEAARRLGLTLLPGAEISCQVGGIGVHMLAYLHDPADPALLAEQEQTKLDRLTRAERMVRRLAKDFDITWADVQRQCEPGAAVGRPHIADALIEAGAVATRDEAFATVLHGRSPYYLPYHAPEAGLIVRLVRAAGGVPVMAHPRAGKRGRLVSEADIAALAESGLAGLEVDHRDHEERDKQVLRGLAADLGLLTTGSSDYHGTGKVNRIGEHTTAPEVLEKIIALGTPERVIHG</sequence>
<dbReference type="GO" id="GO:0004534">
    <property type="term" value="F:5'-3' RNA exonuclease activity"/>
    <property type="evidence" value="ECO:0007669"/>
    <property type="project" value="TreeGrafter"/>
</dbReference>
<reference evidence="2" key="1">
    <citation type="submission" date="2021-11" db="EMBL/GenBank/DDBJ databases">
        <title>Streptomyces corallinus and Kineosporia corallina sp. nov., two new coral-derived marine actinobacteria.</title>
        <authorList>
            <person name="Buangrab K."/>
            <person name="Sutthacheep M."/>
            <person name="Yeemin T."/>
            <person name="Harunari E."/>
            <person name="Igarashi Y."/>
            <person name="Sripreechasak P."/>
            <person name="Kanchanasin P."/>
            <person name="Tanasupawat S."/>
            <person name="Phongsopitanun W."/>
        </authorList>
    </citation>
    <scope>NUCLEOTIDE SEQUENCE</scope>
    <source>
        <strain evidence="2">JCM 31032</strain>
    </source>
</reference>
<dbReference type="InterPro" id="IPR016195">
    <property type="entry name" value="Pol/histidinol_Pase-like"/>
</dbReference>
<evidence type="ECO:0000259" key="1">
    <source>
        <dbReference type="SMART" id="SM00481"/>
    </source>
</evidence>
<keyword evidence="3" id="KW-1185">Reference proteome</keyword>
<evidence type="ECO:0000313" key="2">
    <source>
        <dbReference type="EMBL" id="MCD5315500.1"/>
    </source>
</evidence>
<dbReference type="InterPro" id="IPR003141">
    <property type="entry name" value="Pol/His_phosphatase_N"/>
</dbReference>
<dbReference type="PANTHER" id="PTHR42924:SF3">
    <property type="entry name" value="POLYMERASE_HISTIDINOL PHOSPHATASE N-TERMINAL DOMAIN-CONTAINING PROTEIN"/>
    <property type="match status" value="1"/>
</dbReference>